<evidence type="ECO:0000313" key="2">
    <source>
        <dbReference type="EMBL" id="KXJ95438.1"/>
    </source>
</evidence>
<evidence type="ECO:0000313" key="3">
    <source>
        <dbReference type="Proteomes" id="UP000070501"/>
    </source>
</evidence>
<feature type="region of interest" description="Disordered" evidence="1">
    <location>
        <begin position="49"/>
        <end position="74"/>
    </location>
</feature>
<dbReference type="EMBL" id="KQ964246">
    <property type="protein sequence ID" value="KXJ95438.1"/>
    <property type="molecule type" value="Genomic_DNA"/>
</dbReference>
<feature type="compositionally biased region" description="Basic and acidic residues" evidence="1">
    <location>
        <begin position="49"/>
        <end position="61"/>
    </location>
</feature>
<keyword evidence="3" id="KW-1185">Reference proteome</keyword>
<reference evidence="3" key="1">
    <citation type="submission" date="2016-02" db="EMBL/GenBank/DDBJ databases">
        <title>Draft genome sequence of Microdochium bolleyi, a fungal endophyte of beachgrass.</title>
        <authorList>
            <consortium name="DOE Joint Genome Institute"/>
            <person name="David A.S."/>
            <person name="May G."/>
            <person name="Haridas S."/>
            <person name="Lim J."/>
            <person name="Wang M."/>
            <person name="Labutti K."/>
            <person name="Lipzen A."/>
            <person name="Barry K."/>
            <person name="Grigoriev I.V."/>
        </authorList>
    </citation>
    <scope>NUCLEOTIDE SEQUENCE [LARGE SCALE GENOMIC DNA]</scope>
    <source>
        <strain evidence="3">J235TASD1</strain>
    </source>
</reference>
<protein>
    <submittedName>
        <fullName evidence="2">Uncharacterized protein</fullName>
    </submittedName>
</protein>
<dbReference type="InParanoid" id="A0A136JEA9"/>
<sequence>MVLGGWRMSLWGQASGFTREHIDGVLPVLVAGSYWLVPMHKPVALIGRDGVHERDKRDKAVQQRATQSAQLPGPTLLLPSHAPSSIASPGLVPYPALRDSLEASVPAGPITGEQLLAMAVSVGREGEQCRSMTCASDALADSSPRPSLVEAVRIALLSLAQCPVGVAFSHRRSSARNCS</sequence>
<name>A0A136JEA9_9PEZI</name>
<evidence type="ECO:0000256" key="1">
    <source>
        <dbReference type="SAM" id="MobiDB-lite"/>
    </source>
</evidence>
<accession>A0A136JEA9</accession>
<gene>
    <name evidence="2" type="ORF">Micbo1qcDRAFT_171817</name>
</gene>
<dbReference type="AlphaFoldDB" id="A0A136JEA9"/>
<organism evidence="2 3">
    <name type="scientific">Microdochium bolleyi</name>
    <dbReference type="NCBI Taxonomy" id="196109"/>
    <lineage>
        <taxon>Eukaryota</taxon>
        <taxon>Fungi</taxon>
        <taxon>Dikarya</taxon>
        <taxon>Ascomycota</taxon>
        <taxon>Pezizomycotina</taxon>
        <taxon>Sordariomycetes</taxon>
        <taxon>Xylariomycetidae</taxon>
        <taxon>Xylariales</taxon>
        <taxon>Microdochiaceae</taxon>
        <taxon>Microdochium</taxon>
    </lineage>
</organism>
<proteinExistence type="predicted"/>
<dbReference type="Proteomes" id="UP000070501">
    <property type="component" value="Unassembled WGS sequence"/>
</dbReference>